<dbReference type="InterPro" id="IPR002146">
    <property type="entry name" value="ATP_synth_b/b'su_bac/chlpt"/>
</dbReference>
<keyword evidence="7 13" id="KW-1133">Transmembrane helix</keyword>
<dbReference type="GO" id="GO:0046933">
    <property type="term" value="F:proton-transporting ATP synthase activity, rotational mechanism"/>
    <property type="evidence" value="ECO:0007669"/>
    <property type="project" value="UniProtKB-UniRule"/>
</dbReference>
<gene>
    <name evidence="13" type="primary">atpF</name>
    <name evidence="16" type="ORF">A3C90_03620</name>
</gene>
<evidence type="ECO:0000256" key="14">
    <source>
        <dbReference type="RuleBase" id="RU003848"/>
    </source>
</evidence>
<evidence type="ECO:0000313" key="17">
    <source>
        <dbReference type="Proteomes" id="UP000177457"/>
    </source>
</evidence>
<dbReference type="PANTHER" id="PTHR33445:SF1">
    <property type="entry name" value="ATP SYNTHASE SUBUNIT B"/>
    <property type="match status" value="1"/>
</dbReference>
<dbReference type="GO" id="GO:0045259">
    <property type="term" value="C:proton-transporting ATP synthase complex"/>
    <property type="evidence" value="ECO:0007669"/>
    <property type="project" value="UniProtKB-KW"/>
</dbReference>
<dbReference type="Pfam" id="PF00430">
    <property type="entry name" value="ATP-synt_B"/>
    <property type="match status" value="1"/>
</dbReference>
<evidence type="ECO:0000313" key="16">
    <source>
        <dbReference type="EMBL" id="OGH70100.1"/>
    </source>
</evidence>
<keyword evidence="5 13" id="KW-0812">Transmembrane</keyword>
<keyword evidence="8 13" id="KW-0406">Ion transport</keyword>
<dbReference type="EMBL" id="MFQE01000055">
    <property type="protein sequence ID" value="OGH70100.1"/>
    <property type="molecule type" value="Genomic_DNA"/>
</dbReference>
<dbReference type="Proteomes" id="UP000177457">
    <property type="component" value="Unassembled WGS sequence"/>
</dbReference>
<accession>A0A1F6MEW9</accession>
<dbReference type="CDD" id="cd06503">
    <property type="entry name" value="ATP-synt_Fo_b"/>
    <property type="match status" value="1"/>
</dbReference>
<evidence type="ECO:0000256" key="4">
    <source>
        <dbReference type="ARBA" id="ARBA00022547"/>
    </source>
</evidence>
<keyword evidence="9 13" id="KW-0472">Membrane</keyword>
<dbReference type="STRING" id="1798683.A3C90_03620"/>
<evidence type="ECO:0000256" key="10">
    <source>
        <dbReference type="ARBA" id="ARBA00023310"/>
    </source>
</evidence>
<dbReference type="GO" id="GO:0046961">
    <property type="term" value="F:proton-transporting ATPase activity, rotational mechanism"/>
    <property type="evidence" value="ECO:0007669"/>
    <property type="project" value="TreeGrafter"/>
</dbReference>
<organism evidence="16 17">
    <name type="scientific">Candidatus Magasanikbacteria bacterium RIFCSPHIGHO2_02_FULL_51_14</name>
    <dbReference type="NCBI Taxonomy" id="1798683"/>
    <lineage>
        <taxon>Bacteria</taxon>
        <taxon>Candidatus Magasanikiibacteriota</taxon>
    </lineage>
</organism>
<sequence length="184" mass="20800">MAQTVRNTETRAEVETAGESSGVAASLGLNTQLFVFQLINFAVVAFIVWRFILKPLVKKMEERQKMIDESIDNAKRVETNLAMSEQKYQERIDEAKVEANKVIGRSQEEAEELAEKLKGKAKQDVEELIKQAKGKIQEEKKAMSEELRKETGSLVVAAVEKVLNEKLDEKKDKKLIEDVLHGLV</sequence>
<keyword evidence="6 13" id="KW-0375">Hydrogen ion transport</keyword>
<comment type="subunit">
    <text evidence="13">F-type ATPases have 2 components, F(1) - the catalytic core - and F(0) - the membrane proton channel. F(1) has five subunits: alpha(3), beta(3), gamma(1), delta(1), epsilon(1). F(0) has three main subunits: a(1), b(2) and c(10-14). The alpha and beta chains form an alternating ring which encloses part of the gamma chain. F(1) is attached to F(0) by a central stalk formed by the gamma and epsilon chains, while a peripheral stalk is formed by the delta and b chains.</text>
</comment>
<evidence type="ECO:0000256" key="5">
    <source>
        <dbReference type="ARBA" id="ARBA00022692"/>
    </source>
</evidence>
<proteinExistence type="inferred from homology"/>
<evidence type="ECO:0000256" key="3">
    <source>
        <dbReference type="ARBA" id="ARBA00022475"/>
    </source>
</evidence>
<evidence type="ECO:0000256" key="13">
    <source>
        <dbReference type="HAMAP-Rule" id="MF_01398"/>
    </source>
</evidence>
<dbReference type="Gene3D" id="6.10.250.1580">
    <property type="match status" value="1"/>
</dbReference>
<feature type="transmembrane region" description="Helical" evidence="13">
    <location>
        <begin position="34"/>
        <end position="53"/>
    </location>
</feature>
<keyword evidence="3 13" id="KW-1003">Cell membrane</keyword>
<dbReference type="HAMAP" id="MF_01398">
    <property type="entry name" value="ATP_synth_b_bprime"/>
    <property type="match status" value="1"/>
</dbReference>
<dbReference type="InterPro" id="IPR050059">
    <property type="entry name" value="ATP_synthase_B_chain"/>
</dbReference>
<feature type="coiled-coil region" evidence="15">
    <location>
        <begin position="67"/>
        <end position="149"/>
    </location>
</feature>
<evidence type="ECO:0000256" key="1">
    <source>
        <dbReference type="ARBA" id="ARBA00005513"/>
    </source>
</evidence>
<dbReference type="AlphaFoldDB" id="A0A1F6MEW9"/>
<keyword evidence="4 13" id="KW-0138">CF(0)</keyword>
<comment type="function">
    <text evidence="13">Component of the F(0) channel, it forms part of the peripheral stalk, linking F(1) to F(0).</text>
</comment>
<dbReference type="GO" id="GO:0012505">
    <property type="term" value="C:endomembrane system"/>
    <property type="evidence" value="ECO:0007669"/>
    <property type="project" value="UniProtKB-SubCell"/>
</dbReference>
<dbReference type="NCBIfam" id="TIGR01144">
    <property type="entry name" value="ATP_synt_b"/>
    <property type="match status" value="1"/>
</dbReference>
<evidence type="ECO:0000256" key="9">
    <source>
        <dbReference type="ARBA" id="ARBA00023136"/>
    </source>
</evidence>
<comment type="function">
    <text evidence="11 13">F(1)F(0) ATP synthase produces ATP from ADP in the presence of a proton or sodium gradient. F-type ATPases consist of two structural domains, F(1) containing the extramembraneous catalytic core and F(0) containing the membrane proton channel, linked together by a central stalk and a peripheral stalk. During catalysis, ATP synthesis in the catalytic domain of F(1) is coupled via a rotary mechanism of the central stalk subunits to proton translocation.</text>
</comment>
<evidence type="ECO:0000256" key="6">
    <source>
        <dbReference type="ARBA" id="ARBA00022781"/>
    </source>
</evidence>
<evidence type="ECO:0000256" key="7">
    <source>
        <dbReference type="ARBA" id="ARBA00022989"/>
    </source>
</evidence>
<dbReference type="InterPro" id="IPR005864">
    <property type="entry name" value="ATP_synth_F0_bsu_bac"/>
</dbReference>
<keyword evidence="2 13" id="KW-0813">Transport</keyword>
<comment type="similarity">
    <text evidence="1 13 14">Belongs to the ATPase B chain family.</text>
</comment>
<dbReference type="GO" id="GO:0005886">
    <property type="term" value="C:plasma membrane"/>
    <property type="evidence" value="ECO:0007669"/>
    <property type="project" value="UniProtKB-SubCell"/>
</dbReference>
<evidence type="ECO:0000256" key="8">
    <source>
        <dbReference type="ARBA" id="ARBA00023065"/>
    </source>
</evidence>
<comment type="caution">
    <text evidence="16">The sequence shown here is derived from an EMBL/GenBank/DDBJ whole genome shotgun (WGS) entry which is preliminary data.</text>
</comment>
<dbReference type="SUPFAM" id="SSF81573">
    <property type="entry name" value="F1F0 ATP synthase subunit B, membrane domain"/>
    <property type="match status" value="1"/>
</dbReference>
<evidence type="ECO:0000256" key="11">
    <source>
        <dbReference type="ARBA" id="ARBA00025198"/>
    </source>
</evidence>
<protein>
    <recommendedName>
        <fullName evidence="13">ATP synthase subunit b</fullName>
    </recommendedName>
    <alternativeName>
        <fullName evidence="13">ATP synthase F(0) sector subunit b</fullName>
    </alternativeName>
    <alternativeName>
        <fullName evidence="13">ATPase subunit I</fullName>
    </alternativeName>
    <alternativeName>
        <fullName evidence="13">F-type ATPase subunit b</fullName>
        <shortName evidence="13">F-ATPase subunit b</shortName>
    </alternativeName>
</protein>
<evidence type="ECO:0000256" key="15">
    <source>
        <dbReference type="SAM" id="Coils"/>
    </source>
</evidence>
<reference evidence="16 17" key="1">
    <citation type="journal article" date="2016" name="Nat. Commun.">
        <title>Thousands of microbial genomes shed light on interconnected biogeochemical processes in an aquifer system.</title>
        <authorList>
            <person name="Anantharaman K."/>
            <person name="Brown C.T."/>
            <person name="Hug L.A."/>
            <person name="Sharon I."/>
            <person name="Castelle C.J."/>
            <person name="Probst A.J."/>
            <person name="Thomas B.C."/>
            <person name="Singh A."/>
            <person name="Wilkins M.J."/>
            <person name="Karaoz U."/>
            <person name="Brodie E.L."/>
            <person name="Williams K.H."/>
            <person name="Hubbard S.S."/>
            <person name="Banfield J.F."/>
        </authorList>
    </citation>
    <scope>NUCLEOTIDE SEQUENCE [LARGE SCALE GENOMIC DNA]</scope>
</reference>
<keyword evidence="15" id="KW-0175">Coiled coil</keyword>
<evidence type="ECO:0000256" key="12">
    <source>
        <dbReference type="ARBA" id="ARBA00037847"/>
    </source>
</evidence>
<evidence type="ECO:0000256" key="2">
    <source>
        <dbReference type="ARBA" id="ARBA00022448"/>
    </source>
</evidence>
<comment type="subcellular location">
    <subcellularLocation>
        <location evidence="13">Cell membrane</location>
        <topology evidence="13">Single-pass membrane protein</topology>
    </subcellularLocation>
    <subcellularLocation>
        <location evidence="12">Endomembrane system</location>
        <topology evidence="12">Single-pass membrane protein</topology>
    </subcellularLocation>
</comment>
<dbReference type="PANTHER" id="PTHR33445">
    <property type="entry name" value="ATP SYNTHASE SUBUNIT B', CHLOROPLASTIC"/>
    <property type="match status" value="1"/>
</dbReference>
<keyword evidence="10 13" id="KW-0066">ATP synthesis</keyword>
<name>A0A1F6MEW9_9BACT</name>
<dbReference type="InterPro" id="IPR028987">
    <property type="entry name" value="ATP_synth_B-like_membr_sf"/>
</dbReference>